<protein>
    <recommendedName>
        <fullName evidence="3">Maltokinase N-terminal cap domain-containing protein</fullName>
    </recommendedName>
</protein>
<evidence type="ECO:0000313" key="2">
    <source>
        <dbReference type="Proteomes" id="UP001220064"/>
    </source>
</evidence>
<gene>
    <name evidence="1" type="ORF">CMASS_10095</name>
</gene>
<sequence>MVSRELATLGFDFPDDEALRKAVLGETGMQAFPAAGFDAAHVYQDPSGPRVTLFRTGNQFLACPGFAADTTVESSVFRVSPHVTAVELRRAVDPNGPVFNQVAAASDEAFALPNERLRAAGQLVGIVTQAQLYPDADTWRADSDSTLDEPAFLFSPSLETYYSEGDAAAVGPYGLLTAELREVDTRRNALTGQSFAVSTVATPAGLITLVFPPELEPTPGAIVDGPVFLTVAAGYWDMALQRAKLHNS</sequence>
<dbReference type="EMBL" id="CP063189">
    <property type="protein sequence ID" value="WCZ33426.1"/>
    <property type="molecule type" value="Genomic_DNA"/>
</dbReference>
<keyword evidence="2" id="KW-1185">Reference proteome</keyword>
<reference evidence="1 2" key="1">
    <citation type="submission" date="2020-10" db="EMBL/GenBank/DDBJ databases">
        <title>Complete genome sequence of Corynebacterium massiliense DSM 45435, type strain of Corynebacterium massiliense.</title>
        <authorList>
            <person name="Busche T."/>
            <person name="Kalinowski J."/>
            <person name="Ruckert C."/>
        </authorList>
    </citation>
    <scope>NUCLEOTIDE SEQUENCE [LARGE SCALE GENOMIC DNA]</scope>
    <source>
        <strain evidence="1 2">DSM 45435</strain>
    </source>
</reference>
<name>A0ABY7U9Q5_9CORY</name>
<organism evidence="1 2">
    <name type="scientific">Corynebacterium massiliense DSM 45435</name>
    <dbReference type="NCBI Taxonomy" id="1121364"/>
    <lineage>
        <taxon>Bacteria</taxon>
        <taxon>Bacillati</taxon>
        <taxon>Actinomycetota</taxon>
        <taxon>Actinomycetes</taxon>
        <taxon>Mycobacteriales</taxon>
        <taxon>Corynebacteriaceae</taxon>
        <taxon>Corynebacterium</taxon>
    </lineage>
</organism>
<evidence type="ECO:0000313" key="1">
    <source>
        <dbReference type="EMBL" id="WCZ33426.1"/>
    </source>
</evidence>
<accession>A0ABY7U9Q5</accession>
<dbReference type="RefSeq" id="WP_022863330.1">
    <property type="nucleotide sequence ID" value="NZ_ATVG01000009.1"/>
</dbReference>
<proteinExistence type="predicted"/>
<dbReference type="Proteomes" id="UP001220064">
    <property type="component" value="Chromosome"/>
</dbReference>
<evidence type="ECO:0008006" key="3">
    <source>
        <dbReference type="Google" id="ProtNLM"/>
    </source>
</evidence>